<evidence type="ECO:0000256" key="1">
    <source>
        <dbReference type="ARBA" id="ARBA00023236"/>
    </source>
</evidence>
<evidence type="ECO:0000259" key="2">
    <source>
        <dbReference type="PROSITE" id="PS50151"/>
    </source>
</evidence>
<reference evidence="3" key="1">
    <citation type="journal article" date="2010" name="FEMS Microbiol. Ecol.">
        <title>Phylogenetic and metagenomic analysis of Verrucomicrobia in former agricultural grassland soil.</title>
        <authorList>
            <person name="Kielak A."/>
            <person name="Rodrigues J.L.M."/>
            <person name="Kuramae E.E."/>
            <person name="Chain P.S.G."/>
            <person name="van Veen J.A."/>
            <person name="Kowalchuk G.A."/>
        </authorList>
    </citation>
    <scope>NUCLEOTIDE SEQUENCE</scope>
</reference>
<sequence>MSMDLNDLLRDWPHQPGQLQVRKITGRDGRQKIQLRIDMGLLQMEASGRPDGQRPDGAESLLELFQTRAGEIEASGETFVLSMEELGELQAEGIQYYHRYVAMYQLEDWRAVVRDTRRNLEMFNFVAKYAPNEEAAWSVQQFRPYVLMMHTRAKAYLALSKDDHDSAIAQVEKGIEKIERFLRDHQQPELAEENPEVTVLREWLTELRKKQAPSKPPVPVSSVPVSPLERLRGEMELAVKAEQYERAAELRDAIRALQAKR</sequence>
<proteinExistence type="predicted"/>
<dbReference type="GO" id="GO:0009432">
    <property type="term" value="P:SOS response"/>
    <property type="evidence" value="ECO:0007669"/>
    <property type="project" value="UniProtKB-KW"/>
</dbReference>
<dbReference type="PROSITE" id="PS50151">
    <property type="entry name" value="UVR"/>
    <property type="match status" value="1"/>
</dbReference>
<dbReference type="SUPFAM" id="SSF46600">
    <property type="entry name" value="C-terminal UvrC-binding domain of UvrB"/>
    <property type="match status" value="1"/>
</dbReference>
<dbReference type="EMBL" id="FJ872375">
    <property type="protein sequence ID" value="ACO70951.1"/>
    <property type="molecule type" value="Genomic_DNA"/>
</dbReference>
<protein>
    <submittedName>
        <fullName evidence="3">UvrB/UvrC protein</fullName>
    </submittedName>
</protein>
<name>D2DXX8_9BACT</name>
<accession>D2DXX8</accession>
<dbReference type="Gene3D" id="4.10.860.10">
    <property type="entry name" value="UVR domain"/>
    <property type="match status" value="1"/>
</dbReference>
<keyword evidence="1" id="KW-0227">DNA damage</keyword>
<dbReference type="AlphaFoldDB" id="D2DXX8"/>
<organism evidence="3">
    <name type="scientific">uncultured Verrucomicrobiota bacterium</name>
    <dbReference type="NCBI Taxonomy" id="156588"/>
    <lineage>
        <taxon>Bacteria</taxon>
        <taxon>Pseudomonadati</taxon>
        <taxon>Verrucomicrobiota</taxon>
        <taxon>environmental samples</taxon>
    </lineage>
</organism>
<dbReference type="Pfam" id="PF02151">
    <property type="entry name" value="UVR"/>
    <property type="match status" value="1"/>
</dbReference>
<evidence type="ECO:0000313" key="3">
    <source>
        <dbReference type="EMBL" id="ACO70951.1"/>
    </source>
</evidence>
<dbReference type="InterPro" id="IPR001943">
    <property type="entry name" value="UVR_dom"/>
</dbReference>
<feature type="domain" description="UVR" evidence="2">
    <location>
        <begin position="225"/>
        <end position="260"/>
    </location>
</feature>
<dbReference type="InterPro" id="IPR036876">
    <property type="entry name" value="UVR_dom_sf"/>
</dbReference>
<keyword evidence="1" id="KW-0742">SOS response</keyword>